<dbReference type="InterPro" id="IPR016181">
    <property type="entry name" value="Acyl_CoA_acyltransferase"/>
</dbReference>
<feature type="domain" description="N-acetyltransferase" evidence="1">
    <location>
        <begin position="25"/>
        <end position="181"/>
    </location>
</feature>
<evidence type="ECO:0000259" key="1">
    <source>
        <dbReference type="PROSITE" id="PS51186"/>
    </source>
</evidence>
<dbReference type="Gene3D" id="3.40.630.30">
    <property type="match status" value="1"/>
</dbReference>
<sequence length="196" mass="22091">MEAAIDASKARHIKMWRENEGCHWVKVTEMDSGKVVGAACWNFNLEQQAMAAKKVPFNAYWHIEGSDEKAFAEKLIGGLRGFVSERVRIPNIELSQMMVHPDFRAQGAGRLLVDWGTQKASEFGVDTIVMSVPYAVPVYEKCGFGVIEQIDIDFTVPSPSKKWKEYQSEDLRTFLMWKPAGRTFQIGDKAPCASEL</sequence>
<dbReference type="InterPro" id="IPR000182">
    <property type="entry name" value="GNAT_dom"/>
</dbReference>
<dbReference type="PANTHER" id="PTHR42791:SF5">
    <property type="entry name" value="HYPOTHETICAL ACETYLTRANSFERASE (EUROFUNG)"/>
    <property type="match status" value="1"/>
</dbReference>
<gene>
    <name evidence="2" type="ORF">K505DRAFT_311616</name>
</gene>
<dbReference type="AlphaFoldDB" id="A0A6A6X270"/>
<evidence type="ECO:0000313" key="2">
    <source>
        <dbReference type="EMBL" id="KAF2790301.1"/>
    </source>
</evidence>
<dbReference type="Pfam" id="PF00583">
    <property type="entry name" value="Acetyltransf_1"/>
    <property type="match status" value="1"/>
</dbReference>
<dbReference type="EMBL" id="MU002081">
    <property type="protein sequence ID" value="KAF2790301.1"/>
    <property type="molecule type" value="Genomic_DNA"/>
</dbReference>
<dbReference type="GO" id="GO:0016747">
    <property type="term" value="F:acyltransferase activity, transferring groups other than amino-acyl groups"/>
    <property type="evidence" value="ECO:0007669"/>
    <property type="project" value="InterPro"/>
</dbReference>
<evidence type="ECO:0000313" key="3">
    <source>
        <dbReference type="Proteomes" id="UP000799757"/>
    </source>
</evidence>
<dbReference type="PANTHER" id="PTHR42791">
    <property type="entry name" value="GNAT FAMILY ACETYLTRANSFERASE"/>
    <property type="match status" value="1"/>
</dbReference>
<dbReference type="SUPFAM" id="SSF55729">
    <property type="entry name" value="Acyl-CoA N-acyltransferases (Nat)"/>
    <property type="match status" value="1"/>
</dbReference>
<dbReference type="CDD" id="cd04301">
    <property type="entry name" value="NAT_SF"/>
    <property type="match status" value="1"/>
</dbReference>
<dbReference type="Proteomes" id="UP000799757">
    <property type="component" value="Unassembled WGS sequence"/>
</dbReference>
<accession>A0A6A6X270</accession>
<dbReference type="InterPro" id="IPR052523">
    <property type="entry name" value="Trichothecene_AcTrans"/>
</dbReference>
<name>A0A6A6X270_9PLEO</name>
<dbReference type="OrthoDB" id="4738875at2759"/>
<keyword evidence="3" id="KW-1185">Reference proteome</keyword>
<reference evidence="2" key="1">
    <citation type="journal article" date="2020" name="Stud. Mycol.">
        <title>101 Dothideomycetes genomes: a test case for predicting lifestyles and emergence of pathogens.</title>
        <authorList>
            <person name="Haridas S."/>
            <person name="Albert R."/>
            <person name="Binder M."/>
            <person name="Bloem J."/>
            <person name="Labutti K."/>
            <person name="Salamov A."/>
            <person name="Andreopoulos B."/>
            <person name="Baker S."/>
            <person name="Barry K."/>
            <person name="Bills G."/>
            <person name="Bluhm B."/>
            <person name="Cannon C."/>
            <person name="Castanera R."/>
            <person name="Culley D."/>
            <person name="Daum C."/>
            <person name="Ezra D."/>
            <person name="Gonzalez J."/>
            <person name="Henrissat B."/>
            <person name="Kuo A."/>
            <person name="Liang C."/>
            <person name="Lipzen A."/>
            <person name="Lutzoni F."/>
            <person name="Magnuson J."/>
            <person name="Mondo S."/>
            <person name="Nolan M."/>
            <person name="Ohm R."/>
            <person name="Pangilinan J."/>
            <person name="Park H.-J."/>
            <person name="Ramirez L."/>
            <person name="Alfaro M."/>
            <person name="Sun H."/>
            <person name="Tritt A."/>
            <person name="Yoshinaga Y."/>
            <person name="Zwiers L.-H."/>
            <person name="Turgeon B."/>
            <person name="Goodwin S."/>
            <person name="Spatafora J."/>
            <person name="Crous P."/>
            <person name="Grigoriev I."/>
        </authorList>
    </citation>
    <scope>NUCLEOTIDE SEQUENCE</scope>
    <source>
        <strain evidence="2">CBS 109.77</strain>
    </source>
</reference>
<organism evidence="2 3">
    <name type="scientific">Melanomma pulvis-pyrius CBS 109.77</name>
    <dbReference type="NCBI Taxonomy" id="1314802"/>
    <lineage>
        <taxon>Eukaryota</taxon>
        <taxon>Fungi</taxon>
        <taxon>Dikarya</taxon>
        <taxon>Ascomycota</taxon>
        <taxon>Pezizomycotina</taxon>
        <taxon>Dothideomycetes</taxon>
        <taxon>Pleosporomycetidae</taxon>
        <taxon>Pleosporales</taxon>
        <taxon>Melanommataceae</taxon>
        <taxon>Melanomma</taxon>
    </lineage>
</organism>
<proteinExistence type="predicted"/>
<protein>
    <recommendedName>
        <fullName evidence="1">N-acetyltransferase domain-containing protein</fullName>
    </recommendedName>
</protein>
<dbReference type="PROSITE" id="PS51186">
    <property type="entry name" value="GNAT"/>
    <property type="match status" value="1"/>
</dbReference>